<organism evidence="1 2">
    <name type="scientific">Pan troglodytes</name>
    <name type="common">Chimpanzee</name>
    <dbReference type="NCBI Taxonomy" id="9598"/>
    <lineage>
        <taxon>Eukaryota</taxon>
        <taxon>Metazoa</taxon>
        <taxon>Chordata</taxon>
        <taxon>Craniata</taxon>
        <taxon>Vertebrata</taxon>
        <taxon>Euteleostomi</taxon>
        <taxon>Mammalia</taxon>
        <taxon>Eutheria</taxon>
        <taxon>Euarchontoglires</taxon>
        <taxon>Primates</taxon>
        <taxon>Haplorrhini</taxon>
        <taxon>Catarrhini</taxon>
        <taxon>Hominidae</taxon>
        <taxon>Pan</taxon>
    </lineage>
</organism>
<accession>A0A2J8IWE3</accession>
<dbReference type="Proteomes" id="UP000236370">
    <property type="component" value="Unassembled WGS sequence"/>
</dbReference>
<name>A0A2J8IWE3_PANTR</name>
<dbReference type="EMBL" id="NBAG03000568">
    <property type="protein sequence ID" value="PNI14842.1"/>
    <property type="molecule type" value="Genomic_DNA"/>
</dbReference>
<evidence type="ECO:0000313" key="1">
    <source>
        <dbReference type="EMBL" id="PNI14842.1"/>
    </source>
</evidence>
<evidence type="ECO:0000313" key="2">
    <source>
        <dbReference type="Proteomes" id="UP000236370"/>
    </source>
</evidence>
<proteinExistence type="predicted"/>
<feature type="non-terminal residue" evidence="1">
    <location>
        <position position="130"/>
    </location>
</feature>
<reference evidence="1 2" key="1">
    <citation type="submission" date="2017-12" db="EMBL/GenBank/DDBJ databases">
        <title>High-resolution comparative analysis of great ape genomes.</title>
        <authorList>
            <person name="Pollen A."/>
            <person name="Hastie A."/>
            <person name="Hormozdiari F."/>
            <person name="Dougherty M."/>
            <person name="Liu R."/>
            <person name="Chaisson M."/>
            <person name="Hoppe E."/>
            <person name="Hill C."/>
            <person name="Pang A."/>
            <person name="Hillier L."/>
            <person name="Baker C."/>
            <person name="Armstrong J."/>
            <person name="Shendure J."/>
            <person name="Paten B."/>
            <person name="Wilson R."/>
            <person name="Chao H."/>
            <person name="Schneider V."/>
            <person name="Ventura M."/>
            <person name="Kronenberg Z."/>
            <person name="Murali S."/>
            <person name="Gordon D."/>
            <person name="Cantsilieris S."/>
            <person name="Munson K."/>
            <person name="Nelson B."/>
            <person name="Raja A."/>
            <person name="Underwood J."/>
            <person name="Diekhans M."/>
            <person name="Fiddes I."/>
            <person name="Haussler D."/>
            <person name="Eichler E."/>
        </authorList>
    </citation>
    <scope>NUCLEOTIDE SEQUENCE [LARGE SCALE GENOMIC DNA]</scope>
    <source>
        <strain evidence="1">Yerkes chimp pedigree #C0471</strain>
    </source>
</reference>
<protein>
    <submittedName>
        <fullName evidence="1">CYBA isoform 4</fullName>
    </submittedName>
</protein>
<dbReference type="AlphaFoldDB" id="A0A2J8IWE3"/>
<sequence length="130" mass="14197">MDPLGTRARECLAQHGPHHRGHRGHSWALHPVVLWCLLHCGGRVCVPAGVPPGEEEEGLHHGALGTEVHDRRGEAVRALYQELLRSGRPASPALGARRLPAGHHPWDRLPGHCERHLPAGSCAWRAVDAH</sequence>
<gene>
    <name evidence="1" type="ORF">CK820_G0052497</name>
</gene>
<comment type="caution">
    <text evidence="1">The sequence shown here is derived from an EMBL/GenBank/DDBJ whole genome shotgun (WGS) entry which is preliminary data.</text>
</comment>